<accession>A2EIH9</accession>
<dbReference type="KEGG" id="tva:4765393"/>
<gene>
    <name evidence="1" type="ORF">TVAG_124730</name>
</gene>
<dbReference type="AlphaFoldDB" id="A2EIH9"/>
<dbReference type="RefSeq" id="XP_001319723.1">
    <property type="nucleotide sequence ID" value="XM_001319688.1"/>
</dbReference>
<reference evidence="1" key="1">
    <citation type="submission" date="2006-10" db="EMBL/GenBank/DDBJ databases">
        <authorList>
            <person name="Amadeo P."/>
            <person name="Zhao Q."/>
            <person name="Wortman J."/>
            <person name="Fraser-Liggett C."/>
            <person name="Carlton J."/>
        </authorList>
    </citation>
    <scope>NUCLEOTIDE SEQUENCE</scope>
    <source>
        <strain evidence="1">G3</strain>
    </source>
</reference>
<protein>
    <submittedName>
        <fullName evidence="1">Uncharacterized protein</fullName>
    </submittedName>
</protein>
<reference evidence="1" key="2">
    <citation type="journal article" date="2007" name="Science">
        <title>Draft genome sequence of the sexually transmitted pathogen Trichomonas vaginalis.</title>
        <authorList>
            <person name="Carlton J.M."/>
            <person name="Hirt R.P."/>
            <person name="Silva J.C."/>
            <person name="Delcher A.L."/>
            <person name="Schatz M."/>
            <person name="Zhao Q."/>
            <person name="Wortman J.R."/>
            <person name="Bidwell S.L."/>
            <person name="Alsmark U.C.M."/>
            <person name="Besteiro S."/>
            <person name="Sicheritz-Ponten T."/>
            <person name="Noel C.J."/>
            <person name="Dacks J.B."/>
            <person name="Foster P.G."/>
            <person name="Simillion C."/>
            <person name="Van de Peer Y."/>
            <person name="Miranda-Saavedra D."/>
            <person name="Barton G.J."/>
            <person name="Westrop G.D."/>
            <person name="Mueller S."/>
            <person name="Dessi D."/>
            <person name="Fiori P.L."/>
            <person name="Ren Q."/>
            <person name="Paulsen I."/>
            <person name="Zhang H."/>
            <person name="Bastida-Corcuera F.D."/>
            <person name="Simoes-Barbosa A."/>
            <person name="Brown M.T."/>
            <person name="Hayes R.D."/>
            <person name="Mukherjee M."/>
            <person name="Okumura C.Y."/>
            <person name="Schneider R."/>
            <person name="Smith A.J."/>
            <person name="Vanacova S."/>
            <person name="Villalvazo M."/>
            <person name="Haas B.J."/>
            <person name="Pertea M."/>
            <person name="Feldblyum T.V."/>
            <person name="Utterback T.R."/>
            <person name="Shu C.L."/>
            <person name="Osoegawa K."/>
            <person name="de Jong P.J."/>
            <person name="Hrdy I."/>
            <person name="Horvathova L."/>
            <person name="Zubacova Z."/>
            <person name="Dolezal P."/>
            <person name="Malik S.B."/>
            <person name="Logsdon J.M. Jr."/>
            <person name="Henze K."/>
            <person name="Gupta A."/>
            <person name="Wang C.C."/>
            <person name="Dunne R.L."/>
            <person name="Upcroft J.A."/>
            <person name="Upcroft P."/>
            <person name="White O."/>
            <person name="Salzberg S.L."/>
            <person name="Tang P."/>
            <person name="Chiu C.-H."/>
            <person name="Lee Y.-S."/>
            <person name="Embley T.M."/>
            <person name="Coombs G.H."/>
            <person name="Mottram J.C."/>
            <person name="Tachezy J."/>
            <person name="Fraser-Liggett C.M."/>
            <person name="Johnson P.J."/>
        </authorList>
    </citation>
    <scope>NUCLEOTIDE SEQUENCE [LARGE SCALE GENOMIC DNA]</scope>
    <source>
        <strain evidence="1">G3</strain>
    </source>
</reference>
<sequence length="770" mass="90308">MNADAFIRQCWNERINGDDFLERVLSTYQGITPDFICHLASICGTSGNFFPELIDYLLALFTHDIALSTRSIQIDDQNQINGCILMFIRYGDRIFNTEKHGEIENCAIAIKVLEICSVCADKEQKFEALFTLSRSPILSINIATARYFKPDEFNRIQGLFKDINILESKRNVTQLQKLFDYALKTDKVIQQFHNFSKFEFISFYSSAIRITRTQHLIPRHSGLVFYKVINLALMNSFLDHPSLTDAVLITTILPQFFYLRVKNQDPNVHIKVFNKEVFISALKSQSSKNCFPAGCDEEKLIEIFTRMPESVDYDNLLETIFNFPAYSYNFLEPFKAIIQSDNLQRIKKIIADLEKNILDIVFYIKQMDQYQEYFSLIFDQMIQNQYDLEKYSILSGFFFLLIKNFKRSGCPYEIDQIKKFTNNKEATNPLEIYSLRYFNNDNFKMSENQNTFAEIMNERSNLIRTNIYINYLLKEGEKDYEEIKNILTQFPYLWPMTFVWGSRQPKLVSQHLIKIKFPDTELNNFLFSQMMLLVRGPITTLLFSNCDYEILISMQNKEFFFEPSNTPTPFLFPLDSWMFASNLYSMIIILRSWLTIFGPVKLVEGSFSMINRSHLLLLRDKLPGELLISYAFVMSIVCDDQVSIMMEIMRCVENILTENINLIKDGERLAYFCLAIVIANSEGSEERMDFVLDLCKRILANKKDETQIRIDFAHNFIRKAIYLPDFHDRIPIELMELLVIKGDYKGLVDFFIIRSRKLENPSNHEYPVNY</sequence>
<evidence type="ECO:0000313" key="2">
    <source>
        <dbReference type="Proteomes" id="UP000001542"/>
    </source>
</evidence>
<proteinExistence type="predicted"/>
<dbReference type="Proteomes" id="UP000001542">
    <property type="component" value="Unassembled WGS sequence"/>
</dbReference>
<dbReference type="EMBL" id="DS113398">
    <property type="protein sequence ID" value="EAY07500.1"/>
    <property type="molecule type" value="Genomic_DNA"/>
</dbReference>
<dbReference type="InParanoid" id="A2EIH9"/>
<keyword evidence="2" id="KW-1185">Reference proteome</keyword>
<dbReference type="VEuPathDB" id="TrichDB:TVAGG3_0200100"/>
<name>A2EIH9_TRIV3</name>
<evidence type="ECO:0000313" key="1">
    <source>
        <dbReference type="EMBL" id="EAY07500.1"/>
    </source>
</evidence>
<organism evidence="1 2">
    <name type="scientific">Trichomonas vaginalis (strain ATCC PRA-98 / G3)</name>
    <dbReference type="NCBI Taxonomy" id="412133"/>
    <lineage>
        <taxon>Eukaryota</taxon>
        <taxon>Metamonada</taxon>
        <taxon>Parabasalia</taxon>
        <taxon>Trichomonadida</taxon>
        <taxon>Trichomonadidae</taxon>
        <taxon>Trichomonas</taxon>
    </lineage>
</organism>
<dbReference type="VEuPathDB" id="TrichDB:TVAG_124730"/>